<keyword evidence="3" id="KW-0805">Transcription regulation</keyword>
<gene>
    <name evidence="7" type="ORF">SAMN06265370_10773</name>
</gene>
<dbReference type="GO" id="GO:0006950">
    <property type="term" value="P:response to stress"/>
    <property type="evidence" value="ECO:0007669"/>
    <property type="project" value="TreeGrafter"/>
</dbReference>
<dbReference type="InterPro" id="IPR055166">
    <property type="entry name" value="Transc_reg_Sar_Rot_HTH"/>
</dbReference>
<keyword evidence="2" id="KW-0963">Cytoplasm</keyword>
<comment type="subcellular location">
    <subcellularLocation>
        <location evidence="1">Cytoplasm</location>
    </subcellularLocation>
</comment>
<evidence type="ECO:0000256" key="5">
    <source>
        <dbReference type="ARBA" id="ARBA00023163"/>
    </source>
</evidence>
<evidence type="ECO:0000256" key="4">
    <source>
        <dbReference type="ARBA" id="ARBA00023125"/>
    </source>
</evidence>
<dbReference type="PRINTS" id="PR00598">
    <property type="entry name" value="HTHMARR"/>
</dbReference>
<proteinExistence type="predicted"/>
<dbReference type="InterPro" id="IPR039422">
    <property type="entry name" value="MarR/SlyA-like"/>
</dbReference>
<feature type="domain" description="HTH marR-type" evidence="6">
    <location>
        <begin position="12"/>
        <end position="142"/>
    </location>
</feature>
<accession>A0A238WSK3</accession>
<dbReference type="InterPro" id="IPR000835">
    <property type="entry name" value="HTH_MarR-typ"/>
</dbReference>
<dbReference type="SMART" id="SM00347">
    <property type="entry name" value="HTH_MARR"/>
    <property type="match status" value="1"/>
</dbReference>
<dbReference type="GO" id="GO:0003700">
    <property type="term" value="F:DNA-binding transcription factor activity"/>
    <property type="evidence" value="ECO:0007669"/>
    <property type="project" value="InterPro"/>
</dbReference>
<dbReference type="InterPro" id="IPR036390">
    <property type="entry name" value="WH_DNA-bd_sf"/>
</dbReference>
<dbReference type="Gene3D" id="1.10.10.10">
    <property type="entry name" value="Winged helix-like DNA-binding domain superfamily/Winged helix DNA-binding domain"/>
    <property type="match status" value="1"/>
</dbReference>
<evidence type="ECO:0000256" key="1">
    <source>
        <dbReference type="ARBA" id="ARBA00004496"/>
    </source>
</evidence>
<dbReference type="PROSITE" id="PS50995">
    <property type="entry name" value="HTH_MARR_2"/>
    <property type="match status" value="1"/>
</dbReference>
<sequence>MSRTDPETTGLEHMLCFDLYAANHAFGRMYKPLLEPLGLTYPQYLVMVTLWAAAPLSVGDIGQRLALESNTLTPLLKRLEAMGLVQRTRDSADERRVSVDLTDTGRAREAQAAHVPGCAAEATGLSLDELQALHQQLRKLRSGLKRV</sequence>
<name>A0A238WSK3_9RHOB</name>
<evidence type="ECO:0000256" key="2">
    <source>
        <dbReference type="ARBA" id="ARBA00022490"/>
    </source>
</evidence>
<dbReference type="GO" id="GO:0003677">
    <property type="term" value="F:DNA binding"/>
    <property type="evidence" value="ECO:0007669"/>
    <property type="project" value="UniProtKB-KW"/>
</dbReference>
<evidence type="ECO:0000313" key="7">
    <source>
        <dbReference type="EMBL" id="SNR49540.1"/>
    </source>
</evidence>
<evidence type="ECO:0000313" key="8">
    <source>
        <dbReference type="Proteomes" id="UP000198417"/>
    </source>
</evidence>
<dbReference type="RefSeq" id="WP_089270314.1">
    <property type="nucleotide sequence ID" value="NZ_FZNN01000007.1"/>
</dbReference>
<reference evidence="7 8" key="1">
    <citation type="submission" date="2017-06" db="EMBL/GenBank/DDBJ databases">
        <authorList>
            <person name="Kim H.J."/>
            <person name="Triplett B.A."/>
        </authorList>
    </citation>
    <scope>NUCLEOTIDE SEQUENCE [LARGE SCALE GENOMIC DNA]</scope>
    <source>
        <strain evidence="7 8">DSM 29052</strain>
    </source>
</reference>
<dbReference type="SUPFAM" id="SSF46785">
    <property type="entry name" value="Winged helix' DNA-binding domain"/>
    <property type="match status" value="1"/>
</dbReference>
<keyword evidence="8" id="KW-1185">Reference proteome</keyword>
<dbReference type="GO" id="GO:0005737">
    <property type="term" value="C:cytoplasm"/>
    <property type="evidence" value="ECO:0007669"/>
    <property type="project" value="UniProtKB-SubCell"/>
</dbReference>
<dbReference type="PANTHER" id="PTHR33164">
    <property type="entry name" value="TRANSCRIPTIONAL REGULATOR, MARR FAMILY"/>
    <property type="match status" value="1"/>
</dbReference>
<evidence type="ECO:0000256" key="3">
    <source>
        <dbReference type="ARBA" id="ARBA00023015"/>
    </source>
</evidence>
<dbReference type="OrthoDB" id="9806864at2"/>
<keyword evidence="5" id="KW-0804">Transcription</keyword>
<protein>
    <submittedName>
        <fullName evidence="7">DNA-binding transcriptional regulator, MarR family</fullName>
    </submittedName>
</protein>
<dbReference type="Proteomes" id="UP000198417">
    <property type="component" value="Unassembled WGS sequence"/>
</dbReference>
<keyword evidence="4 7" id="KW-0238">DNA-binding</keyword>
<organism evidence="7 8">
    <name type="scientific">Puniceibacterium sediminis</name>
    <dbReference type="NCBI Taxonomy" id="1608407"/>
    <lineage>
        <taxon>Bacteria</taxon>
        <taxon>Pseudomonadati</taxon>
        <taxon>Pseudomonadota</taxon>
        <taxon>Alphaproteobacteria</taxon>
        <taxon>Rhodobacterales</taxon>
        <taxon>Paracoccaceae</taxon>
        <taxon>Puniceibacterium</taxon>
    </lineage>
</organism>
<evidence type="ECO:0000259" key="6">
    <source>
        <dbReference type="PROSITE" id="PS50995"/>
    </source>
</evidence>
<dbReference type="EMBL" id="FZNN01000007">
    <property type="protein sequence ID" value="SNR49540.1"/>
    <property type="molecule type" value="Genomic_DNA"/>
</dbReference>
<dbReference type="PANTHER" id="PTHR33164:SF5">
    <property type="entry name" value="ORGANIC HYDROPEROXIDE RESISTANCE TRANSCRIPTIONAL REGULATOR"/>
    <property type="match status" value="1"/>
</dbReference>
<dbReference type="InterPro" id="IPR036388">
    <property type="entry name" value="WH-like_DNA-bd_sf"/>
</dbReference>
<dbReference type="Pfam" id="PF22381">
    <property type="entry name" value="Staph_reg_Sar_Rot"/>
    <property type="match status" value="1"/>
</dbReference>
<dbReference type="AlphaFoldDB" id="A0A238WSK3"/>
<dbReference type="FunFam" id="1.10.10.10:FF:000163">
    <property type="entry name" value="MarR family transcriptional regulator"/>
    <property type="match status" value="1"/>
</dbReference>